<comment type="pathway">
    <text evidence="2 7">Secondary metabolite metabolism; methylglyoxal degradation; (R)-lactate from methylglyoxal: step 2/2.</text>
</comment>
<dbReference type="SMART" id="SM00849">
    <property type="entry name" value="Lactamase_B"/>
    <property type="match status" value="1"/>
</dbReference>
<organism evidence="9 10">
    <name type="scientific">Litoreibacter ascidiaceicola</name>
    <dbReference type="NCBI Taxonomy" id="1486859"/>
    <lineage>
        <taxon>Bacteria</taxon>
        <taxon>Pseudomonadati</taxon>
        <taxon>Pseudomonadota</taxon>
        <taxon>Alphaproteobacteria</taxon>
        <taxon>Rhodobacterales</taxon>
        <taxon>Roseobacteraceae</taxon>
        <taxon>Litoreibacter</taxon>
    </lineage>
</organism>
<dbReference type="InterPro" id="IPR050110">
    <property type="entry name" value="Glyoxalase_II_hydrolase"/>
</dbReference>
<feature type="binding site" evidence="7">
    <location>
        <position position="167"/>
    </location>
    <ligand>
        <name>Zn(2+)</name>
        <dbReference type="ChEBI" id="CHEBI:29105"/>
        <label>2</label>
    </ligand>
</feature>
<feature type="binding site" evidence="7">
    <location>
        <position position="129"/>
    </location>
    <ligand>
        <name>Zn(2+)</name>
        <dbReference type="ChEBI" id="CHEBI:29105"/>
        <label>1</label>
    </ligand>
</feature>
<dbReference type="GO" id="GO:0046872">
    <property type="term" value="F:metal ion binding"/>
    <property type="evidence" value="ECO:0007669"/>
    <property type="project" value="UniProtKB-KW"/>
</dbReference>
<comment type="function">
    <text evidence="7">Thiolesterase that catalyzes the hydrolysis of S-D-lactoyl-glutathione to form glutathione and D-lactic acid.</text>
</comment>
<keyword evidence="10" id="KW-1185">Reference proteome</keyword>
<dbReference type="InterPro" id="IPR017782">
    <property type="entry name" value="Hydroxyacylglutathione_Hdrlase"/>
</dbReference>
<dbReference type="SUPFAM" id="SSF56281">
    <property type="entry name" value="Metallo-hydrolase/oxidoreductase"/>
    <property type="match status" value="1"/>
</dbReference>
<evidence type="ECO:0000259" key="8">
    <source>
        <dbReference type="SMART" id="SM00849"/>
    </source>
</evidence>
<feature type="domain" description="Metallo-beta-lactamase" evidence="8">
    <location>
        <begin position="13"/>
        <end position="167"/>
    </location>
</feature>
<dbReference type="EC" id="3.1.2.6" evidence="7"/>
<keyword evidence="5 7" id="KW-0378">Hydrolase</keyword>
<feature type="binding site" evidence="7">
    <location>
        <position position="110"/>
    </location>
    <ligand>
        <name>Zn(2+)</name>
        <dbReference type="ChEBI" id="CHEBI:29105"/>
        <label>1</label>
    </ligand>
</feature>
<evidence type="ECO:0000256" key="1">
    <source>
        <dbReference type="ARBA" id="ARBA00001623"/>
    </source>
</evidence>
<protein>
    <recommendedName>
        <fullName evidence="7">Hydroxyacylglutathione hydrolase</fullName>
        <ecNumber evidence="7">3.1.2.6</ecNumber>
    </recommendedName>
    <alternativeName>
        <fullName evidence="7">Glyoxalase II</fullName>
        <shortName evidence="7">Glx II</shortName>
    </alternativeName>
</protein>
<dbReference type="Pfam" id="PF16123">
    <property type="entry name" value="HAGH_C"/>
    <property type="match status" value="1"/>
</dbReference>
<comment type="cofactor">
    <cofactor evidence="7">
        <name>Zn(2+)</name>
        <dbReference type="ChEBI" id="CHEBI:29105"/>
    </cofactor>
    <text evidence="7">Binds 2 Zn(2+) ions per subunit.</text>
</comment>
<dbReference type="Pfam" id="PF00753">
    <property type="entry name" value="Lactamase_B"/>
    <property type="match status" value="2"/>
</dbReference>
<comment type="catalytic activity">
    <reaction evidence="1 7">
        <text>an S-(2-hydroxyacyl)glutathione + H2O = a 2-hydroxy carboxylate + glutathione + H(+)</text>
        <dbReference type="Rhea" id="RHEA:21864"/>
        <dbReference type="ChEBI" id="CHEBI:15377"/>
        <dbReference type="ChEBI" id="CHEBI:15378"/>
        <dbReference type="ChEBI" id="CHEBI:57925"/>
        <dbReference type="ChEBI" id="CHEBI:58896"/>
        <dbReference type="ChEBI" id="CHEBI:71261"/>
        <dbReference type="EC" id="3.1.2.6"/>
    </reaction>
</comment>
<feature type="binding site" evidence="7">
    <location>
        <position position="58"/>
    </location>
    <ligand>
        <name>Zn(2+)</name>
        <dbReference type="ChEBI" id="CHEBI:29105"/>
        <label>1</label>
    </ligand>
</feature>
<dbReference type="PIRSF" id="PIRSF005457">
    <property type="entry name" value="Glx"/>
    <property type="match status" value="1"/>
</dbReference>
<dbReference type="RefSeq" id="WP_073138530.1">
    <property type="nucleotide sequence ID" value="NZ_FQUV01000001.1"/>
</dbReference>
<evidence type="ECO:0000256" key="5">
    <source>
        <dbReference type="ARBA" id="ARBA00022801"/>
    </source>
</evidence>
<dbReference type="GO" id="GO:0019243">
    <property type="term" value="P:methylglyoxal catabolic process to D-lactate via S-lactoyl-glutathione"/>
    <property type="evidence" value="ECO:0007669"/>
    <property type="project" value="UniProtKB-UniRule"/>
</dbReference>
<feature type="binding site" evidence="7">
    <location>
        <position position="61"/>
    </location>
    <ligand>
        <name>Zn(2+)</name>
        <dbReference type="ChEBI" id="CHEBI:29105"/>
        <label>2</label>
    </ligand>
</feature>
<dbReference type="InterPro" id="IPR036866">
    <property type="entry name" value="RibonucZ/Hydroxyglut_hydro"/>
</dbReference>
<evidence type="ECO:0000313" key="9">
    <source>
        <dbReference type="EMBL" id="SHE29558.1"/>
    </source>
</evidence>
<dbReference type="InterPro" id="IPR001279">
    <property type="entry name" value="Metallo-B-lactamas"/>
</dbReference>
<dbReference type="CDD" id="cd07723">
    <property type="entry name" value="hydroxyacylglutathione_hydrolase_MBL-fold"/>
    <property type="match status" value="1"/>
</dbReference>
<evidence type="ECO:0000313" key="10">
    <source>
        <dbReference type="Proteomes" id="UP000184144"/>
    </source>
</evidence>
<dbReference type="InterPro" id="IPR035680">
    <property type="entry name" value="Clx_II_MBL"/>
</dbReference>
<dbReference type="AlphaFoldDB" id="A0A1M4SBK7"/>
<evidence type="ECO:0000256" key="4">
    <source>
        <dbReference type="ARBA" id="ARBA00022723"/>
    </source>
</evidence>
<dbReference type="Proteomes" id="UP000184144">
    <property type="component" value="Unassembled WGS sequence"/>
</dbReference>
<dbReference type="EMBL" id="FQUV01000001">
    <property type="protein sequence ID" value="SHE29558.1"/>
    <property type="molecule type" value="Genomic_DNA"/>
</dbReference>
<proteinExistence type="inferred from homology"/>
<dbReference type="InterPro" id="IPR032282">
    <property type="entry name" value="HAGH_C"/>
</dbReference>
<evidence type="ECO:0000256" key="6">
    <source>
        <dbReference type="ARBA" id="ARBA00022833"/>
    </source>
</evidence>
<dbReference type="UniPathway" id="UPA00619">
    <property type="reaction ID" value="UER00676"/>
</dbReference>
<gene>
    <name evidence="7" type="primary">gloB</name>
    <name evidence="9" type="ORF">SAMN05444273_1018</name>
</gene>
<dbReference type="PANTHER" id="PTHR43705:SF1">
    <property type="entry name" value="HYDROXYACYLGLUTATHIONE HYDROLASE GLOB"/>
    <property type="match status" value="1"/>
</dbReference>
<feature type="binding site" evidence="7">
    <location>
        <position position="60"/>
    </location>
    <ligand>
        <name>Zn(2+)</name>
        <dbReference type="ChEBI" id="CHEBI:29105"/>
        <label>2</label>
    </ligand>
</feature>
<dbReference type="GO" id="GO:0004416">
    <property type="term" value="F:hydroxyacylglutathione hydrolase activity"/>
    <property type="evidence" value="ECO:0007669"/>
    <property type="project" value="UniProtKB-UniRule"/>
</dbReference>
<dbReference type="Gene3D" id="3.60.15.10">
    <property type="entry name" value="Ribonuclease Z/Hydroxyacylglutathione hydrolase-like"/>
    <property type="match status" value="1"/>
</dbReference>
<dbReference type="PANTHER" id="PTHR43705">
    <property type="entry name" value="HYDROXYACYLGLUTATHIONE HYDROLASE"/>
    <property type="match status" value="1"/>
</dbReference>
<reference evidence="10" key="1">
    <citation type="submission" date="2016-11" db="EMBL/GenBank/DDBJ databases">
        <authorList>
            <person name="Varghese N."/>
            <person name="Submissions S."/>
        </authorList>
    </citation>
    <scope>NUCLEOTIDE SEQUENCE [LARGE SCALE GENOMIC DNA]</scope>
    <source>
        <strain evidence="10">DSM 100566</strain>
    </source>
</reference>
<sequence length="251" mass="27217">MLQIHQFPHPPLENYGVLIHDPDTGETAAVDAGHGPSYLAAIAETGWTPTQIWVTHHHHDHITGLLALKEASGATVYGPAGIDGVDRVLAGGDSMSFAGRKVDIIHTPGHTMDMLNFHIASEGIVFTGDTLFVMGCGRLFEGAPSDMWASLQKLMALPEETKVYCAHEYTLSNASFAVSVDPSNMALRNRAIEVEQLREQGDPTVPSTIAAELATNPFLRCADPSLRAELGMEQASDAEVFAELRRRKDNF</sequence>
<accession>A0A1M4SBK7</accession>
<dbReference type="OrthoDB" id="9802248at2"/>
<keyword evidence="4 7" id="KW-0479">Metal-binding</keyword>
<dbReference type="NCBIfam" id="TIGR03413">
    <property type="entry name" value="GSH_gloB"/>
    <property type="match status" value="1"/>
</dbReference>
<evidence type="ECO:0000256" key="7">
    <source>
        <dbReference type="HAMAP-Rule" id="MF_01374"/>
    </source>
</evidence>
<comment type="similarity">
    <text evidence="3 7">Belongs to the metallo-beta-lactamase superfamily. Glyoxalase II family.</text>
</comment>
<dbReference type="STRING" id="1486859.SAMN05444273_1018"/>
<keyword evidence="6 7" id="KW-0862">Zinc</keyword>
<feature type="binding site" evidence="7">
    <location>
        <position position="56"/>
    </location>
    <ligand>
        <name>Zn(2+)</name>
        <dbReference type="ChEBI" id="CHEBI:29105"/>
        <label>1</label>
    </ligand>
</feature>
<comment type="subunit">
    <text evidence="7">Monomer.</text>
</comment>
<name>A0A1M4SBK7_9RHOB</name>
<feature type="binding site" evidence="7">
    <location>
        <position position="129"/>
    </location>
    <ligand>
        <name>Zn(2+)</name>
        <dbReference type="ChEBI" id="CHEBI:29105"/>
        <label>2</label>
    </ligand>
</feature>
<dbReference type="HAMAP" id="MF_01374">
    <property type="entry name" value="Glyoxalase_2"/>
    <property type="match status" value="1"/>
</dbReference>
<evidence type="ECO:0000256" key="2">
    <source>
        <dbReference type="ARBA" id="ARBA00004963"/>
    </source>
</evidence>
<evidence type="ECO:0000256" key="3">
    <source>
        <dbReference type="ARBA" id="ARBA00006759"/>
    </source>
</evidence>